<reference evidence="2 3" key="1">
    <citation type="submission" date="2019-02" db="EMBL/GenBank/DDBJ databases">
        <title>Deep-cultivation of Planctomycetes and their phenomic and genomic characterization uncovers novel biology.</title>
        <authorList>
            <person name="Wiegand S."/>
            <person name="Jogler M."/>
            <person name="Boedeker C."/>
            <person name="Pinto D."/>
            <person name="Vollmers J."/>
            <person name="Rivas-Marin E."/>
            <person name="Kohn T."/>
            <person name="Peeters S.H."/>
            <person name="Heuer A."/>
            <person name="Rast P."/>
            <person name="Oberbeckmann S."/>
            <person name="Bunk B."/>
            <person name="Jeske O."/>
            <person name="Meyerdierks A."/>
            <person name="Storesund J.E."/>
            <person name="Kallscheuer N."/>
            <person name="Luecker S."/>
            <person name="Lage O.M."/>
            <person name="Pohl T."/>
            <person name="Merkel B.J."/>
            <person name="Hornburger P."/>
            <person name="Mueller R.-W."/>
            <person name="Bruemmer F."/>
            <person name="Labrenz M."/>
            <person name="Spormann A.M."/>
            <person name="Op den Camp H."/>
            <person name="Overmann J."/>
            <person name="Amann R."/>
            <person name="Jetten M.S.M."/>
            <person name="Mascher T."/>
            <person name="Medema M.H."/>
            <person name="Devos D.P."/>
            <person name="Kaster A.-K."/>
            <person name="Ovreas L."/>
            <person name="Rohde M."/>
            <person name="Galperin M.Y."/>
            <person name="Jogler C."/>
        </authorList>
    </citation>
    <scope>NUCLEOTIDE SEQUENCE [LARGE SCALE GENOMIC DNA]</scope>
    <source>
        <strain evidence="2 3">Mal4</strain>
    </source>
</reference>
<gene>
    <name evidence="2" type="ORF">Mal4_48630</name>
</gene>
<feature type="compositionally biased region" description="Pro residues" evidence="1">
    <location>
        <begin position="170"/>
        <end position="179"/>
    </location>
</feature>
<feature type="compositionally biased region" description="Basic and acidic residues" evidence="1">
    <location>
        <begin position="367"/>
        <end position="377"/>
    </location>
</feature>
<feature type="region of interest" description="Disordered" evidence="1">
    <location>
        <begin position="224"/>
        <end position="310"/>
    </location>
</feature>
<feature type="compositionally biased region" description="Low complexity" evidence="1">
    <location>
        <begin position="260"/>
        <end position="271"/>
    </location>
</feature>
<organism evidence="2 3">
    <name type="scientific">Maioricimonas rarisocia</name>
    <dbReference type="NCBI Taxonomy" id="2528026"/>
    <lineage>
        <taxon>Bacteria</taxon>
        <taxon>Pseudomonadati</taxon>
        <taxon>Planctomycetota</taxon>
        <taxon>Planctomycetia</taxon>
        <taxon>Planctomycetales</taxon>
        <taxon>Planctomycetaceae</taxon>
        <taxon>Maioricimonas</taxon>
    </lineage>
</organism>
<feature type="compositionally biased region" description="Pro residues" evidence="1">
    <location>
        <begin position="187"/>
        <end position="202"/>
    </location>
</feature>
<sequence>MQPRCPTTGVLVLLAAGISLVSSSGCSVLKLAVHRLHEEASFRHSNKRIEKRTEKWAEEAFCQQYGGNEACFDNVHFHDGYIAGFKSHVLTGSSELPVFPPEKYRKAEFATPTGKYHVDTWYLGYQNGIGAAVTGGYRELVILRTPGSAGAEAPFPVGVGPAPLPPVIGSPFGPPPLPPTILEGEPTPAPQVPPVPPAPESPDVPLEEPTEAAEPLRLPEIQQTAAATSQATPEVVTPAASLQPDPMPPALPAEAEQRPDAAAGRASVPAAPQSPELPQDLQDLVGKLRPRRVKQPAEPRSDRTEHVIIWEEPVDGKAPATVPSSVTTILDPIAPELEPGMPVDAWTTIDPFMSEPDITGDLSPDSAGKRADDTDTP</sequence>
<accession>A0A517ZDG3</accession>
<feature type="compositionally biased region" description="Basic and acidic residues" evidence="1">
    <location>
        <begin position="295"/>
        <end position="309"/>
    </location>
</feature>
<dbReference type="RefSeq" id="WP_145371792.1">
    <property type="nucleotide sequence ID" value="NZ_CP036275.1"/>
</dbReference>
<dbReference type="EMBL" id="CP036275">
    <property type="protein sequence ID" value="QDU40505.1"/>
    <property type="molecule type" value="Genomic_DNA"/>
</dbReference>
<evidence type="ECO:0000313" key="3">
    <source>
        <dbReference type="Proteomes" id="UP000320496"/>
    </source>
</evidence>
<dbReference type="AlphaFoldDB" id="A0A517ZDG3"/>
<feature type="region of interest" description="Disordered" evidence="1">
    <location>
        <begin position="170"/>
        <end position="212"/>
    </location>
</feature>
<protein>
    <submittedName>
        <fullName evidence="2">Uncharacterized protein</fullName>
    </submittedName>
</protein>
<keyword evidence="3" id="KW-1185">Reference proteome</keyword>
<dbReference type="Proteomes" id="UP000320496">
    <property type="component" value="Chromosome"/>
</dbReference>
<feature type="region of interest" description="Disordered" evidence="1">
    <location>
        <begin position="333"/>
        <end position="377"/>
    </location>
</feature>
<proteinExistence type="predicted"/>
<dbReference type="KEGG" id="mri:Mal4_48630"/>
<name>A0A517ZDG3_9PLAN</name>
<dbReference type="PROSITE" id="PS51257">
    <property type="entry name" value="PROKAR_LIPOPROTEIN"/>
    <property type="match status" value="1"/>
</dbReference>
<evidence type="ECO:0000256" key="1">
    <source>
        <dbReference type="SAM" id="MobiDB-lite"/>
    </source>
</evidence>
<evidence type="ECO:0000313" key="2">
    <source>
        <dbReference type="EMBL" id="QDU40505.1"/>
    </source>
</evidence>